<evidence type="ECO:0000313" key="2">
    <source>
        <dbReference type="EMBL" id="GIY60360.1"/>
    </source>
</evidence>
<evidence type="ECO:0000256" key="1">
    <source>
        <dbReference type="SAM" id="MobiDB-lite"/>
    </source>
</evidence>
<keyword evidence="3" id="KW-1185">Reference proteome</keyword>
<sequence>MNPRAWISTTSGKKKKERIPVAQATGLSPEGEGMYVEEPGKGCSEEKTLASCAVRIEAERKRLITEITLCPKKDVKPLQEAGAR</sequence>
<evidence type="ECO:0000313" key="3">
    <source>
        <dbReference type="Proteomes" id="UP001054837"/>
    </source>
</evidence>
<name>A0AAV4USK0_9ARAC</name>
<accession>A0AAV4USK0</accession>
<dbReference type="Proteomes" id="UP001054837">
    <property type="component" value="Unassembled WGS sequence"/>
</dbReference>
<feature type="region of interest" description="Disordered" evidence="1">
    <location>
        <begin position="1"/>
        <end position="40"/>
    </location>
</feature>
<gene>
    <name evidence="2" type="ORF">CDAR_9781</name>
</gene>
<dbReference type="AlphaFoldDB" id="A0AAV4USK0"/>
<comment type="caution">
    <text evidence="2">The sequence shown here is derived from an EMBL/GenBank/DDBJ whole genome shotgun (WGS) entry which is preliminary data.</text>
</comment>
<dbReference type="EMBL" id="BPLQ01011786">
    <property type="protein sequence ID" value="GIY60360.1"/>
    <property type="molecule type" value="Genomic_DNA"/>
</dbReference>
<reference evidence="2 3" key="1">
    <citation type="submission" date="2021-06" db="EMBL/GenBank/DDBJ databases">
        <title>Caerostris darwini draft genome.</title>
        <authorList>
            <person name="Kono N."/>
            <person name="Arakawa K."/>
        </authorList>
    </citation>
    <scope>NUCLEOTIDE SEQUENCE [LARGE SCALE GENOMIC DNA]</scope>
</reference>
<proteinExistence type="predicted"/>
<protein>
    <submittedName>
        <fullName evidence="2">Uncharacterized protein</fullName>
    </submittedName>
</protein>
<organism evidence="2 3">
    <name type="scientific">Caerostris darwini</name>
    <dbReference type="NCBI Taxonomy" id="1538125"/>
    <lineage>
        <taxon>Eukaryota</taxon>
        <taxon>Metazoa</taxon>
        <taxon>Ecdysozoa</taxon>
        <taxon>Arthropoda</taxon>
        <taxon>Chelicerata</taxon>
        <taxon>Arachnida</taxon>
        <taxon>Araneae</taxon>
        <taxon>Araneomorphae</taxon>
        <taxon>Entelegynae</taxon>
        <taxon>Araneoidea</taxon>
        <taxon>Araneidae</taxon>
        <taxon>Caerostris</taxon>
    </lineage>
</organism>